<dbReference type="AlphaFoldDB" id="A0A9D4MWK2"/>
<evidence type="ECO:0000313" key="3">
    <source>
        <dbReference type="Proteomes" id="UP000828390"/>
    </source>
</evidence>
<reference evidence="2" key="1">
    <citation type="journal article" date="2019" name="bioRxiv">
        <title>The Genome of the Zebra Mussel, Dreissena polymorpha: A Resource for Invasive Species Research.</title>
        <authorList>
            <person name="McCartney M.A."/>
            <person name="Auch B."/>
            <person name="Kono T."/>
            <person name="Mallez S."/>
            <person name="Zhang Y."/>
            <person name="Obille A."/>
            <person name="Becker A."/>
            <person name="Abrahante J.E."/>
            <person name="Garbe J."/>
            <person name="Badalamenti J.P."/>
            <person name="Herman A."/>
            <person name="Mangelson H."/>
            <person name="Liachko I."/>
            <person name="Sullivan S."/>
            <person name="Sone E.D."/>
            <person name="Koren S."/>
            <person name="Silverstein K.A.T."/>
            <person name="Beckman K.B."/>
            <person name="Gohl D.M."/>
        </authorList>
    </citation>
    <scope>NUCLEOTIDE SEQUENCE</scope>
    <source>
        <strain evidence="2">Duluth1</strain>
        <tissue evidence="2">Whole animal</tissue>
    </source>
</reference>
<protein>
    <submittedName>
        <fullName evidence="2">Uncharacterized protein</fullName>
    </submittedName>
</protein>
<sequence length="75" mass="8345">MEEDLSERSSGNLVNTDEQLKEQQRGINSDGEDNASIRRKLAEYIDPLDPSNHPPSLVNTVNVTIAPTYAYLDQA</sequence>
<keyword evidence="3" id="KW-1185">Reference proteome</keyword>
<comment type="caution">
    <text evidence="2">The sequence shown here is derived from an EMBL/GenBank/DDBJ whole genome shotgun (WGS) entry which is preliminary data.</text>
</comment>
<name>A0A9D4MWK2_DREPO</name>
<dbReference type="Proteomes" id="UP000828390">
    <property type="component" value="Unassembled WGS sequence"/>
</dbReference>
<evidence type="ECO:0000256" key="1">
    <source>
        <dbReference type="SAM" id="MobiDB-lite"/>
    </source>
</evidence>
<feature type="compositionally biased region" description="Polar residues" evidence="1">
    <location>
        <begin position="8"/>
        <end position="17"/>
    </location>
</feature>
<gene>
    <name evidence="2" type="ORF">DPMN_009190</name>
</gene>
<reference evidence="2" key="2">
    <citation type="submission" date="2020-11" db="EMBL/GenBank/DDBJ databases">
        <authorList>
            <person name="McCartney M.A."/>
            <person name="Auch B."/>
            <person name="Kono T."/>
            <person name="Mallez S."/>
            <person name="Becker A."/>
            <person name="Gohl D.M."/>
            <person name="Silverstein K.A.T."/>
            <person name="Koren S."/>
            <person name="Bechman K.B."/>
            <person name="Herman A."/>
            <person name="Abrahante J.E."/>
            <person name="Garbe J."/>
        </authorList>
    </citation>
    <scope>NUCLEOTIDE SEQUENCE</scope>
    <source>
        <strain evidence="2">Duluth1</strain>
        <tissue evidence="2">Whole animal</tissue>
    </source>
</reference>
<proteinExistence type="predicted"/>
<organism evidence="2 3">
    <name type="scientific">Dreissena polymorpha</name>
    <name type="common">Zebra mussel</name>
    <name type="synonym">Mytilus polymorpha</name>
    <dbReference type="NCBI Taxonomy" id="45954"/>
    <lineage>
        <taxon>Eukaryota</taxon>
        <taxon>Metazoa</taxon>
        <taxon>Spiralia</taxon>
        <taxon>Lophotrochozoa</taxon>
        <taxon>Mollusca</taxon>
        <taxon>Bivalvia</taxon>
        <taxon>Autobranchia</taxon>
        <taxon>Heteroconchia</taxon>
        <taxon>Euheterodonta</taxon>
        <taxon>Imparidentia</taxon>
        <taxon>Neoheterodontei</taxon>
        <taxon>Myida</taxon>
        <taxon>Dreissenoidea</taxon>
        <taxon>Dreissenidae</taxon>
        <taxon>Dreissena</taxon>
    </lineage>
</organism>
<evidence type="ECO:0000313" key="2">
    <source>
        <dbReference type="EMBL" id="KAH3885198.1"/>
    </source>
</evidence>
<dbReference type="EMBL" id="JAIWYP010000001">
    <property type="protein sequence ID" value="KAH3885198.1"/>
    <property type="molecule type" value="Genomic_DNA"/>
</dbReference>
<accession>A0A9D4MWK2</accession>
<feature type="region of interest" description="Disordered" evidence="1">
    <location>
        <begin position="1"/>
        <end position="35"/>
    </location>
</feature>